<reference evidence="3" key="1">
    <citation type="submission" date="2020-12" db="EMBL/GenBank/DDBJ databases">
        <title>Genomic characterization of non-nitrogen-fixing Frankia strains.</title>
        <authorList>
            <person name="Carlos-Shanley C."/>
            <person name="Guerra T."/>
            <person name="Hahn D."/>
        </authorList>
    </citation>
    <scope>NUCLEOTIDE SEQUENCE</scope>
    <source>
        <strain evidence="3">CN6</strain>
    </source>
</reference>
<sequence>MARKLRWARMGAGALALSVGLAVAGLGAAARADAGSPTVTGPVTGGNGVPIVFSQTTYDLGSVGYQRSEFFLSGTADAYSPAAPLTPDGKWTVLPSSQQPYVTRAVVYRPAKPRDFNGTVIVEWLNVSGGVDASPDWMHMHTELIRSGYIWVGVSAQAVGVDALKAAPLGDPARYGALNHPGDSYSYDIFSQAGQAIQDKAGRMLGGLKPKRVIAVGESQSAGRLVTYIDAVHPRAKAYDGFLVHSRGAAGAPLTQSPLPAVPTPTPSLIRDDLDVPVLVFQAENDAGGLLARRDDSRRYRLWEVAGTSHFDLYGLRDGETDTGDRQGTAAWFDSMSHPTNEPSEGFACALPINTGPQTFVLRAAIRSLDRWVAHGTPPPAAPRLTTLSVSPPQYALDANGNARGGIRTPAVDAPVARLAGFGNSGSQFCQLFGVTEPFSAEKLSALYRDHGGFVSAWNRATHDAARAGFVLPEDANLLRAAAARSDILK</sequence>
<gene>
    <name evidence="3" type="ORF">I7412_04655</name>
</gene>
<dbReference type="InterPro" id="IPR045394">
    <property type="entry name" value="Abhydrolase_dom"/>
</dbReference>
<accession>A0A937UK56</accession>
<comment type="caution">
    <text evidence="3">The sequence shown here is derived from an EMBL/GenBank/DDBJ whole genome shotgun (WGS) entry which is preliminary data.</text>
</comment>
<protein>
    <recommendedName>
        <fullName evidence="2">Alpha/beta hydrolase domain-containing protein</fullName>
    </recommendedName>
</protein>
<evidence type="ECO:0000259" key="2">
    <source>
        <dbReference type="Pfam" id="PF20091"/>
    </source>
</evidence>
<dbReference type="AlphaFoldDB" id="A0A937UK56"/>
<organism evidence="3 4">
    <name type="scientific">Frankia nepalensis</name>
    <dbReference type="NCBI Taxonomy" id="1836974"/>
    <lineage>
        <taxon>Bacteria</taxon>
        <taxon>Bacillati</taxon>
        <taxon>Actinomycetota</taxon>
        <taxon>Actinomycetes</taxon>
        <taxon>Frankiales</taxon>
        <taxon>Frankiaceae</taxon>
        <taxon>Frankia</taxon>
    </lineage>
</organism>
<dbReference type="RefSeq" id="WP_203005729.1">
    <property type="nucleotide sequence ID" value="NZ_JADWYU010000022.1"/>
</dbReference>
<keyword evidence="1" id="KW-0732">Signal</keyword>
<dbReference type="Proteomes" id="UP000604475">
    <property type="component" value="Unassembled WGS sequence"/>
</dbReference>
<evidence type="ECO:0000256" key="1">
    <source>
        <dbReference type="SAM" id="SignalP"/>
    </source>
</evidence>
<feature type="chain" id="PRO_5039411174" description="Alpha/beta hydrolase domain-containing protein" evidence="1">
    <location>
        <begin position="25"/>
        <end position="490"/>
    </location>
</feature>
<name>A0A937UK56_9ACTN</name>
<evidence type="ECO:0000313" key="4">
    <source>
        <dbReference type="Proteomes" id="UP000604475"/>
    </source>
</evidence>
<keyword evidence="4" id="KW-1185">Reference proteome</keyword>
<dbReference type="EMBL" id="JAEACQ010000136">
    <property type="protein sequence ID" value="MBL7626474.1"/>
    <property type="molecule type" value="Genomic_DNA"/>
</dbReference>
<feature type="domain" description="Alpha/beta hydrolase" evidence="2">
    <location>
        <begin position="39"/>
        <end position="479"/>
    </location>
</feature>
<proteinExistence type="predicted"/>
<dbReference type="Pfam" id="PF20091">
    <property type="entry name" value="Abhydrolase_10"/>
    <property type="match status" value="1"/>
</dbReference>
<evidence type="ECO:0000313" key="3">
    <source>
        <dbReference type="EMBL" id="MBL7626474.1"/>
    </source>
</evidence>
<feature type="signal peptide" evidence="1">
    <location>
        <begin position="1"/>
        <end position="24"/>
    </location>
</feature>